<evidence type="ECO:0000256" key="2">
    <source>
        <dbReference type="ARBA" id="ARBA00022649"/>
    </source>
</evidence>
<dbReference type="AlphaFoldDB" id="A0A1J5S0W1"/>
<accession>A0A1J5S0W1</accession>
<sequence>MPTMNVSLPDNLASFVEQEVSAGGYATQSEVVRDALRLFQREKAVEQEKLEMLRRAVMIGIEDWREGRLDDRPINEILDEIDGDQP</sequence>
<comment type="similarity">
    <text evidence="1">Belongs to the ParD antitoxin family.</text>
</comment>
<protein>
    <submittedName>
        <fullName evidence="3">Antitoxin ParD4</fullName>
    </submittedName>
</protein>
<dbReference type="CDD" id="cd22231">
    <property type="entry name" value="RHH_NikR_HicB-like"/>
    <property type="match status" value="1"/>
</dbReference>
<name>A0A1J5S0W1_9ZZZZ</name>
<dbReference type="PANTHER" id="PTHR36582:SF2">
    <property type="entry name" value="ANTITOXIN PARD"/>
    <property type="match status" value="1"/>
</dbReference>
<dbReference type="Pfam" id="PF03693">
    <property type="entry name" value="ParD_antitoxin"/>
    <property type="match status" value="1"/>
</dbReference>
<dbReference type="InterPro" id="IPR038296">
    <property type="entry name" value="ParD_sf"/>
</dbReference>
<gene>
    <name evidence="3" type="primary">parD4_1</name>
    <name evidence="3" type="ORF">GALL_158830</name>
</gene>
<keyword evidence="2" id="KW-1277">Toxin-antitoxin system</keyword>
<dbReference type="InterPro" id="IPR022789">
    <property type="entry name" value="ParD"/>
</dbReference>
<dbReference type="PANTHER" id="PTHR36582">
    <property type="entry name" value="ANTITOXIN PARD"/>
    <property type="match status" value="1"/>
</dbReference>
<evidence type="ECO:0000313" key="3">
    <source>
        <dbReference type="EMBL" id="OIR02025.1"/>
    </source>
</evidence>
<organism evidence="3">
    <name type="scientific">mine drainage metagenome</name>
    <dbReference type="NCBI Taxonomy" id="410659"/>
    <lineage>
        <taxon>unclassified sequences</taxon>
        <taxon>metagenomes</taxon>
        <taxon>ecological metagenomes</taxon>
    </lineage>
</organism>
<dbReference type="EMBL" id="MLJW01000078">
    <property type="protein sequence ID" value="OIR02025.1"/>
    <property type="molecule type" value="Genomic_DNA"/>
</dbReference>
<dbReference type="InterPro" id="IPR010985">
    <property type="entry name" value="Ribbon_hlx_hlx"/>
</dbReference>
<dbReference type="GO" id="GO:0006355">
    <property type="term" value="P:regulation of DNA-templated transcription"/>
    <property type="evidence" value="ECO:0007669"/>
    <property type="project" value="InterPro"/>
</dbReference>
<comment type="caution">
    <text evidence="3">The sequence shown here is derived from an EMBL/GenBank/DDBJ whole genome shotgun (WGS) entry which is preliminary data.</text>
</comment>
<reference evidence="3" key="1">
    <citation type="submission" date="2016-10" db="EMBL/GenBank/DDBJ databases">
        <title>Sequence of Gallionella enrichment culture.</title>
        <authorList>
            <person name="Poehlein A."/>
            <person name="Muehling M."/>
            <person name="Daniel R."/>
        </authorList>
    </citation>
    <scope>NUCLEOTIDE SEQUENCE</scope>
</reference>
<dbReference type="Gene3D" id="6.10.10.120">
    <property type="entry name" value="Antitoxin ParD1-like"/>
    <property type="match status" value="1"/>
</dbReference>
<dbReference type="SUPFAM" id="SSF47598">
    <property type="entry name" value="Ribbon-helix-helix"/>
    <property type="match status" value="1"/>
</dbReference>
<dbReference type="NCBIfam" id="TIGR02606">
    <property type="entry name" value="antidote_CC2985"/>
    <property type="match status" value="1"/>
</dbReference>
<evidence type="ECO:0000256" key="1">
    <source>
        <dbReference type="ARBA" id="ARBA00008580"/>
    </source>
</evidence>
<proteinExistence type="inferred from homology"/>